<proteinExistence type="predicted"/>
<sequence>MLNIFVVGDESLKRRFMDIYGHNATVIMLADLTIFDIDNRDYGMNPTICNGIICFRVAGDNNIITNTKQPVVYYYEEGEDNPLDRILDLISPMTLSK</sequence>
<reference evidence="1" key="1">
    <citation type="journal article" date="2019" name="MBio">
        <title>Virus Genomes from Deep Sea Sediments Expand the Ocean Megavirome and Support Independent Origins of Viral Gigantism.</title>
        <authorList>
            <person name="Backstrom D."/>
            <person name="Yutin N."/>
            <person name="Jorgensen S.L."/>
            <person name="Dharamshi J."/>
            <person name="Homa F."/>
            <person name="Zaremba-Niedwiedzka K."/>
            <person name="Spang A."/>
            <person name="Wolf Y.I."/>
            <person name="Koonin E.V."/>
            <person name="Ettema T.J."/>
        </authorList>
    </citation>
    <scope>NUCLEOTIDE SEQUENCE</scope>
</reference>
<dbReference type="EMBL" id="MK500579">
    <property type="protein sequence ID" value="QBK92614.1"/>
    <property type="molecule type" value="Genomic_DNA"/>
</dbReference>
<accession>A0A481Z9N8</accession>
<protein>
    <submittedName>
        <fullName evidence="1">Uncharacterized protein</fullName>
    </submittedName>
</protein>
<evidence type="ECO:0000313" key="1">
    <source>
        <dbReference type="EMBL" id="QBK92614.1"/>
    </source>
</evidence>
<organism evidence="1">
    <name type="scientific">Pithovirus LCPAC401</name>
    <dbReference type="NCBI Taxonomy" id="2506595"/>
    <lineage>
        <taxon>Viruses</taxon>
        <taxon>Pithoviruses</taxon>
    </lineage>
</organism>
<gene>
    <name evidence="1" type="ORF">LCPAC401_02520</name>
</gene>
<name>A0A481Z9N8_9VIRU</name>